<feature type="transmembrane region" description="Helical" evidence="1">
    <location>
        <begin position="105"/>
        <end position="124"/>
    </location>
</feature>
<feature type="transmembrane region" description="Helical" evidence="1">
    <location>
        <begin position="73"/>
        <end position="93"/>
    </location>
</feature>
<feature type="transmembrane region" description="Helical" evidence="1">
    <location>
        <begin position="34"/>
        <end position="53"/>
    </location>
</feature>
<keyword evidence="1" id="KW-0812">Transmembrane</keyword>
<comment type="caution">
    <text evidence="2">The sequence shown here is derived from an EMBL/GenBank/DDBJ whole genome shotgun (WGS) entry which is preliminary data.</text>
</comment>
<sequence>MQAIFETIFDLVYLVGISIIGIQMISKSKKDSQFFLFGVMALVLAFGDSFHLIPRMIGLNTTGLEDFTFYLGLGKFITSITMTIFYVILYHVWKKRYKISKVKNLDFLVYILSIVRIVLCLIPANDWFNGNGPLSWRIYRNIPFSLLGILIIYLFYKMERAKNDENFKICI</sequence>
<name>F0GUP8_9FIRM</name>
<keyword evidence="3" id="KW-1185">Reference proteome</keyword>
<dbReference type="Proteomes" id="UP000005286">
    <property type="component" value="Unassembled WGS sequence"/>
</dbReference>
<proteinExistence type="predicted"/>
<feature type="transmembrane region" description="Helical" evidence="1">
    <location>
        <begin position="6"/>
        <end position="22"/>
    </location>
</feature>
<organism evidence="2 3">
    <name type="scientific">Anaerococcus prevotii ACS-065-V-Col13</name>
    <dbReference type="NCBI Taxonomy" id="879305"/>
    <lineage>
        <taxon>Bacteria</taxon>
        <taxon>Bacillati</taxon>
        <taxon>Bacillota</taxon>
        <taxon>Tissierellia</taxon>
        <taxon>Tissierellales</taxon>
        <taxon>Peptoniphilaceae</taxon>
        <taxon>Anaerococcus</taxon>
    </lineage>
</organism>
<evidence type="ECO:0000313" key="2">
    <source>
        <dbReference type="EMBL" id="EGC82476.1"/>
    </source>
</evidence>
<dbReference type="eggNOG" id="ENOG502Z7HS">
    <property type="taxonomic scope" value="Bacteria"/>
</dbReference>
<dbReference type="STRING" id="879305.HMPREF9290_1470"/>
<feature type="transmembrane region" description="Helical" evidence="1">
    <location>
        <begin position="136"/>
        <end position="156"/>
    </location>
</feature>
<evidence type="ECO:0000313" key="3">
    <source>
        <dbReference type="Proteomes" id="UP000005286"/>
    </source>
</evidence>
<keyword evidence="1" id="KW-0472">Membrane</keyword>
<dbReference type="EMBL" id="AEXM01000012">
    <property type="protein sequence ID" value="EGC82476.1"/>
    <property type="molecule type" value="Genomic_DNA"/>
</dbReference>
<dbReference type="RefSeq" id="WP_004834348.1">
    <property type="nucleotide sequence ID" value="NZ_AEXM01000012.1"/>
</dbReference>
<gene>
    <name evidence="2" type="ORF">HMPREF9290_1470</name>
</gene>
<reference evidence="2 3" key="1">
    <citation type="submission" date="2011-01" db="EMBL/GenBank/DDBJ databases">
        <authorList>
            <person name="Durkin A.S."/>
            <person name="Madupu R."/>
            <person name="Torralba M."/>
            <person name="Gillis M."/>
            <person name="Methe B."/>
            <person name="Sutton G."/>
            <person name="Nelson K.E."/>
        </authorList>
    </citation>
    <scope>NUCLEOTIDE SEQUENCE [LARGE SCALE GENOMIC DNA]</scope>
    <source>
        <strain evidence="2 3">ACS-065-V-Col13</strain>
    </source>
</reference>
<keyword evidence="1" id="KW-1133">Transmembrane helix</keyword>
<evidence type="ECO:0000256" key="1">
    <source>
        <dbReference type="SAM" id="Phobius"/>
    </source>
</evidence>
<dbReference type="PATRIC" id="fig|879305.3.peg.530"/>
<dbReference type="AlphaFoldDB" id="F0GUP8"/>
<protein>
    <submittedName>
        <fullName evidence="2">Uncharacterized protein</fullName>
    </submittedName>
</protein>
<accession>F0GUP8</accession>